<name>D6TXD2_KTERA</name>
<sequence length="838" mass="93164">MIYFCCDDRRREAVRRHKTLNGIDYLEVDQDEVTLYVHFIKPMVGTALTLANIVIEGGKRITNVVATQMTIGTDGVGNPPEVLSVQVNAPGDFSIYTLRLIRSIQDRRQPDSFDPLLSAVDFSFKIDCPNDFDCRDEQVCPPEPRSEPEIDYLSKDFNSFRQLMLDRMAVLLPQWQERNAADLGIALVELLAYVGDYLSYQQDAVATEAYLGTARRRISVRRHARLVDYFMHDGSNARVWVQIQVNADLVKSGSGLAPLPQGTQLFTHLDGQPVHISSYPSTYAAALALNPEIFETMEDADELYQAHNKLTFYTWGANECCLPKGATNATLQGHLPNLKVGDVLIFEEVRGTQTGVAENADPTHRCAVRLTDVRLIQDPLGGQFQNPSNDNPLDVTEIEWHSDDALPFPLCISSTLTLDNGDQVLVDNVSVAHGNIVLADSGRTIPLETLNPVPAPTLSEVLVASGNRCEQSNPVSIYPRYRPHLQSRPLTRAAPFDPQNPPPSASAVMTWDVSDTRPAIKLNNSLDALPQEWTPLYDLLGSGPNDKYFVVETEADGISYLRFGDDQYGLRPEPGSVFTASYRVGNGVHSNVGADSIAHILIDNPAIVSVRNPLAARGGVEPEGIEDVRQKAPWAFRIQERAVTQEDYAAVAQRDTRIQRASASFRWTGSWRTVFLSVDRVGGVPVDSGFKSALFQRMDRYRMAGYDMEIDDPLYVSLEINMTICVLPDYFRSHVKFALLQVFSDRILPDGQRGVFHPDNFTFGQPVYLSPLYAAAMAAEGVSFVQITLFQRQGRPDPQQVALANGKLEMGRMEIARLDNDPNFPEHGVFRLTMEGGK</sequence>
<dbReference type="AlphaFoldDB" id="D6TXD2"/>
<evidence type="ECO:0008006" key="3">
    <source>
        <dbReference type="Google" id="ProtNLM"/>
    </source>
</evidence>
<dbReference type="STRING" id="485913.Krac_5980"/>
<accession>D6TXD2</accession>
<protein>
    <recommendedName>
        <fullName evidence="3">Baseplate protein J-like domain-containing protein</fullName>
    </recommendedName>
</protein>
<organism evidence="1 2">
    <name type="scientific">Ktedonobacter racemifer DSM 44963</name>
    <dbReference type="NCBI Taxonomy" id="485913"/>
    <lineage>
        <taxon>Bacteria</taxon>
        <taxon>Bacillati</taxon>
        <taxon>Chloroflexota</taxon>
        <taxon>Ktedonobacteria</taxon>
        <taxon>Ktedonobacterales</taxon>
        <taxon>Ktedonobacteraceae</taxon>
        <taxon>Ktedonobacter</taxon>
    </lineage>
</organism>
<proteinExistence type="predicted"/>
<dbReference type="InParanoid" id="D6TXD2"/>
<reference evidence="1 2" key="1">
    <citation type="journal article" date="2011" name="Stand. Genomic Sci.">
        <title>Non-contiguous finished genome sequence and contextual data of the filamentous soil bacterium Ktedonobacter racemifer type strain (SOSP1-21).</title>
        <authorList>
            <person name="Chang Y.J."/>
            <person name="Land M."/>
            <person name="Hauser L."/>
            <person name="Chertkov O."/>
            <person name="Del Rio T.G."/>
            <person name="Nolan M."/>
            <person name="Copeland A."/>
            <person name="Tice H."/>
            <person name="Cheng J.F."/>
            <person name="Lucas S."/>
            <person name="Han C."/>
            <person name="Goodwin L."/>
            <person name="Pitluck S."/>
            <person name="Ivanova N."/>
            <person name="Ovchinikova G."/>
            <person name="Pati A."/>
            <person name="Chen A."/>
            <person name="Palaniappan K."/>
            <person name="Mavromatis K."/>
            <person name="Liolios K."/>
            <person name="Brettin T."/>
            <person name="Fiebig A."/>
            <person name="Rohde M."/>
            <person name="Abt B."/>
            <person name="Goker M."/>
            <person name="Detter J.C."/>
            <person name="Woyke T."/>
            <person name="Bristow J."/>
            <person name="Eisen J.A."/>
            <person name="Markowitz V."/>
            <person name="Hugenholtz P."/>
            <person name="Kyrpides N.C."/>
            <person name="Klenk H.P."/>
            <person name="Lapidus A."/>
        </authorList>
    </citation>
    <scope>NUCLEOTIDE SEQUENCE [LARGE SCALE GENOMIC DNA]</scope>
    <source>
        <strain evidence="2">DSM 44963</strain>
    </source>
</reference>
<dbReference type="Proteomes" id="UP000004508">
    <property type="component" value="Unassembled WGS sequence"/>
</dbReference>
<dbReference type="OrthoDB" id="366288at2"/>
<keyword evidence="2" id="KW-1185">Reference proteome</keyword>
<dbReference type="EMBL" id="ADVG01000003">
    <property type="protein sequence ID" value="EFH84865.1"/>
    <property type="molecule type" value="Genomic_DNA"/>
</dbReference>
<evidence type="ECO:0000313" key="2">
    <source>
        <dbReference type="Proteomes" id="UP000004508"/>
    </source>
</evidence>
<dbReference type="RefSeq" id="WP_007916680.1">
    <property type="nucleotide sequence ID" value="NZ_ADVG01000003.1"/>
</dbReference>
<comment type="caution">
    <text evidence="1">The sequence shown here is derived from an EMBL/GenBank/DDBJ whole genome shotgun (WGS) entry which is preliminary data.</text>
</comment>
<dbReference type="NCBIfam" id="TIGR02243">
    <property type="entry name" value="putative baseplate assembly protein"/>
    <property type="match status" value="1"/>
</dbReference>
<gene>
    <name evidence="1" type="ORF">Krac_5980</name>
</gene>
<dbReference type="InterPro" id="IPR011749">
    <property type="entry name" value="CHP02243"/>
</dbReference>
<dbReference type="eggNOG" id="COG3299">
    <property type="taxonomic scope" value="Bacteria"/>
</dbReference>
<evidence type="ECO:0000313" key="1">
    <source>
        <dbReference type="EMBL" id="EFH84865.1"/>
    </source>
</evidence>